<name>Q69NN4_ORYSJ</name>
<reference evidence="2" key="1">
    <citation type="journal article" date="2005" name="Nature">
        <title>The map-based sequence of the rice genome.</title>
        <authorList>
            <consortium name="International rice genome sequencing project (IRGSP)"/>
            <person name="Matsumoto T."/>
            <person name="Wu J."/>
            <person name="Kanamori H."/>
            <person name="Katayose Y."/>
            <person name="Fujisawa M."/>
            <person name="Namiki N."/>
            <person name="Mizuno H."/>
            <person name="Yamamoto K."/>
            <person name="Antonio B.A."/>
            <person name="Baba T."/>
            <person name="Sakata K."/>
            <person name="Nagamura Y."/>
            <person name="Aoki H."/>
            <person name="Arikawa K."/>
            <person name="Arita K."/>
            <person name="Bito T."/>
            <person name="Chiden Y."/>
            <person name="Fujitsuka N."/>
            <person name="Fukunaka R."/>
            <person name="Hamada M."/>
            <person name="Harada C."/>
            <person name="Hayashi A."/>
            <person name="Hijishita S."/>
            <person name="Honda M."/>
            <person name="Hosokawa S."/>
            <person name="Ichikawa Y."/>
            <person name="Idonuma A."/>
            <person name="Iijima M."/>
            <person name="Ikeda M."/>
            <person name="Ikeno M."/>
            <person name="Ito K."/>
            <person name="Ito S."/>
            <person name="Ito T."/>
            <person name="Ito Y."/>
            <person name="Ito Y."/>
            <person name="Iwabuchi A."/>
            <person name="Kamiya K."/>
            <person name="Karasawa W."/>
            <person name="Kurita K."/>
            <person name="Katagiri S."/>
            <person name="Kikuta A."/>
            <person name="Kobayashi H."/>
            <person name="Kobayashi N."/>
            <person name="Machita K."/>
            <person name="Maehara T."/>
            <person name="Masukawa M."/>
            <person name="Mizubayashi T."/>
            <person name="Mukai Y."/>
            <person name="Nagasaki H."/>
            <person name="Nagata Y."/>
            <person name="Naito S."/>
            <person name="Nakashima M."/>
            <person name="Nakama Y."/>
            <person name="Nakamichi Y."/>
            <person name="Nakamura M."/>
            <person name="Meguro A."/>
            <person name="Negishi M."/>
            <person name="Ohta I."/>
            <person name="Ohta T."/>
            <person name="Okamoto M."/>
            <person name="Ono N."/>
            <person name="Saji S."/>
            <person name="Sakaguchi M."/>
            <person name="Sakai K."/>
            <person name="Shibata M."/>
            <person name="Shimokawa T."/>
            <person name="Song J."/>
            <person name="Takazaki Y."/>
            <person name="Terasawa K."/>
            <person name="Tsugane M."/>
            <person name="Tsuji K."/>
            <person name="Ueda S."/>
            <person name="Waki K."/>
            <person name="Yamagata H."/>
            <person name="Yamamoto M."/>
            <person name="Yamamoto S."/>
            <person name="Yamane H."/>
            <person name="Yoshiki S."/>
            <person name="Yoshihara R."/>
            <person name="Yukawa K."/>
            <person name="Zhong H."/>
            <person name="Yano M."/>
            <person name="Yuan Q."/>
            <person name="Ouyang S."/>
            <person name="Liu J."/>
            <person name="Jones K.M."/>
            <person name="Gansberger K."/>
            <person name="Moffat K."/>
            <person name="Hill J."/>
            <person name="Bera J."/>
            <person name="Fadrosh D."/>
            <person name="Jin S."/>
            <person name="Johri S."/>
            <person name="Kim M."/>
            <person name="Overton L."/>
            <person name="Reardon M."/>
            <person name="Tsitrin T."/>
            <person name="Vuong H."/>
            <person name="Weaver B."/>
            <person name="Ciecko A."/>
            <person name="Tallon L."/>
            <person name="Jackson J."/>
            <person name="Pai G."/>
            <person name="Aken S.V."/>
            <person name="Utterback T."/>
            <person name="Reidmuller S."/>
            <person name="Feldblyum T."/>
            <person name="Hsiao J."/>
            <person name="Zismann V."/>
            <person name="Iobst S."/>
            <person name="de Vazeille A.R."/>
            <person name="Buell C.R."/>
            <person name="Ying K."/>
            <person name="Li Y."/>
            <person name="Lu T."/>
            <person name="Huang Y."/>
            <person name="Zhao Q."/>
            <person name="Feng Q."/>
            <person name="Zhang L."/>
            <person name="Zhu J."/>
            <person name="Weng Q."/>
            <person name="Mu J."/>
            <person name="Lu Y."/>
            <person name="Fan D."/>
            <person name="Liu Y."/>
            <person name="Guan J."/>
            <person name="Zhang Y."/>
            <person name="Yu S."/>
            <person name="Liu X."/>
            <person name="Zhang Y."/>
            <person name="Hong G."/>
            <person name="Han B."/>
            <person name="Choisne N."/>
            <person name="Demange N."/>
            <person name="Orjeda G."/>
            <person name="Samain S."/>
            <person name="Cattolico L."/>
            <person name="Pelletier E."/>
            <person name="Couloux A."/>
            <person name="Segurens B."/>
            <person name="Wincker P."/>
            <person name="D'Hont A."/>
            <person name="Scarpelli C."/>
            <person name="Weissenbach J."/>
            <person name="Salanoubat M."/>
            <person name="Quetier F."/>
            <person name="Yu Y."/>
            <person name="Kim H.R."/>
            <person name="Rambo T."/>
            <person name="Currie J."/>
            <person name="Collura K."/>
            <person name="Luo M."/>
            <person name="Yang T."/>
            <person name="Ammiraju J.S.S."/>
            <person name="Engler F."/>
            <person name="Soderlund C."/>
            <person name="Wing R.A."/>
            <person name="Palmer L.E."/>
            <person name="de la Bastide M."/>
            <person name="Spiegel L."/>
            <person name="Nascimento L."/>
            <person name="Zutavern T."/>
            <person name="O'Shaughnessy A."/>
            <person name="Dike S."/>
            <person name="Dedhia N."/>
            <person name="Preston R."/>
            <person name="Balija V."/>
            <person name="McCombie W.R."/>
            <person name="Chow T."/>
            <person name="Chen H."/>
            <person name="Chung M."/>
            <person name="Chen C."/>
            <person name="Shaw J."/>
            <person name="Wu H."/>
            <person name="Hsiao K."/>
            <person name="Chao Y."/>
            <person name="Chu M."/>
            <person name="Cheng C."/>
            <person name="Hour A."/>
            <person name="Lee P."/>
            <person name="Lin S."/>
            <person name="Lin Y."/>
            <person name="Liou J."/>
            <person name="Liu S."/>
            <person name="Hsing Y."/>
            <person name="Raghuvanshi S."/>
            <person name="Mohanty A."/>
            <person name="Bharti A.K."/>
            <person name="Gaur A."/>
            <person name="Gupta V."/>
            <person name="Kumar D."/>
            <person name="Ravi V."/>
            <person name="Vij S."/>
            <person name="Kapur A."/>
            <person name="Khurana P."/>
            <person name="Khurana P."/>
            <person name="Khurana J.P."/>
            <person name="Tyagi A.K."/>
            <person name="Gaikwad K."/>
            <person name="Singh A."/>
            <person name="Dalal V."/>
            <person name="Srivastava S."/>
            <person name="Dixit A."/>
            <person name="Pal A.K."/>
            <person name="Ghazi I.A."/>
            <person name="Yadav M."/>
            <person name="Pandit A."/>
            <person name="Bhargava A."/>
            <person name="Sureshbabu K."/>
            <person name="Batra K."/>
            <person name="Sharma T.R."/>
            <person name="Mohapatra T."/>
            <person name="Singh N.K."/>
            <person name="Messing J."/>
            <person name="Nelson A.B."/>
            <person name="Fuks G."/>
            <person name="Kavchok S."/>
            <person name="Keizer G."/>
            <person name="Linton E."/>
            <person name="Llaca V."/>
            <person name="Song R."/>
            <person name="Tanyolac B."/>
            <person name="Young S."/>
            <person name="Ho-Il K."/>
            <person name="Hahn J.H."/>
            <person name="Sangsakoo G."/>
            <person name="Vanavichit A."/>
            <person name="de Mattos Luiz.A.T."/>
            <person name="Zimmer P.D."/>
            <person name="Malone G."/>
            <person name="Dellagostin O."/>
            <person name="de Oliveira A.C."/>
            <person name="Bevan M."/>
            <person name="Bancroft I."/>
            <person name="Minx P."/>
            <person name="Cordum H."/>
            <person name="Wilson R."/>
            <person name="Cheng Z."/>
            <person name="Jin W."/>
            <person name="Jiang J."/>
            <person name="Leong S.A."/>
            <person name="Iwama H."/>
            <person name="Gojobori T."/>
            <person name="Itoh T."/>
            <person name="Niimura Y."/>
            <person name="Fujii Y."/>
            <person name="Habara T."/>
            <person name="Sakai H."/>
            <person name="Sato Y."/>
            <person name="Wilson G."/>
            <person name="Kumar K."/>
            <person name="McCouch S."/>
            <person name="Juretic N."/>
            <person name="Hoen D."/>
            <person name="Wright S."/>
            <person name="Bruskiewich R."/>
            <person name="Bureau T."/>
            <person name="Miyao A."/>
            <person name="Hirochika H."/>
            <person name="Nishikawa T."/>
            <person name="Kadowaki K."/>
            <person name="Sugiura M."/>
            <person name="Burr B."/>
            <person name="Sasaki T."/>
        </authorList>
    </citation>
    <scope>NUCLEOTIDE SEQUENCE [LARGE SCALE GENOMIC DNA]</scope>
    <source>
        <strain evidence="2">cv. Nipponbare</strain>
    </source>
</reference>
<dbReference type="InterPro" id="IPR036526">
    <property type="entry name" value="C-N_Hydrolase_sf"/>
</dbReference>
<dbReference type="Proteomes" id="UP000000763">
    <property type="component" value="Chromosome 6"/>
</dbReference>
<evidence type="ECO:0000313" key="2">
    <source>
        <dbReference type="Proteomes" id="UP000000763"/>
    </source>
</evidence>
<dbReference type="AlphaFoldDB" id="Q69NN4"/>
<protein>
    <recommendedName>
        <fullName evidence="3">CN hydrolase domain-containing protein</fullName>
    </recommendedName>
</protein>
<dbReference type="Gene3D" id="3.60.110.10">
    <property type="entry name" value="Carbon-nitrogen hydrolase"/>
    <property type="match status" value="1"/>
</dbReference>
<proteinExistence type="predicted"/>
<accession>Q69NN4</accession>
<reference evidence="2" key="2">
    <citation type="journal article" date="2008" name="Nucleic Acids Res.">
        <title>The rice annotation project database (RAP-DB): 2008 update.</title>
        <authorList>
            <consortium name="The rice annotation project (RAP)"/>
        </authorList>
    </citation>
    <scope>GENOME REANNOTATION</scope>
    <source>
        <strain evidence="2">cv. Nipponbare</strain>
    </source>
</reference>
<dbReference type="EMBL" id="AP005652">
    <property type="protein sequence ID" value="BAD36200.1"/>
    <property type="molecule type" value="Genomic_DNA"/>
</dbReference>
<dbReference type="SUPFAM" id="SSF56317">
    <property type="entry name" value="Carbon-nitrogen hydrolase"/>
    <property type="match status" value="1"/>
</dbReference>
<evidence type="ECO:0008006" key="3">
    <source>
        <dbReference type="Google" id="ProtNLM"/>
    </source>
</evidence>
<gene>
    <name evidence="1" type="primary">OSJNBb0015B15.28</name>
</gene>
<evidence type="ECO:0000313" key="1">
    <source>
        <dbReference type="EMBL" id="BAD36200.1"/>
    </source>
</evidence>
<sequence length="87" mass="9080">MAAVSIPPPQPNATKYKVALLQLPVSPRKEENIARARARLDAAAAAGATLVVLPASLSHCPPFSSPVSLSLLPVADERNAYGSTDYV</sequence>
<organism evidence="1 2">
    <name type="scientific">Oryza sativa subsp. japonica</name>
    <name type="common">Rice</name>
    <dbReference type="NCBI Taxonomy" id="39947"/>
    <lineage>
        <taxon>Eukaryota</taxon>
        <taxon>Viridiplantae</taxon>
        <taxon>Streptophyta</taxon>
        <taxon>Embryophyta</taxon>
        <taxon>Tracheophyta</taxon>
        <taxon>Spermatophyta</taxon>
        <taxon>Magnoliopsida</taxon>
        <taxon>Liliopsida</taxon>
        <taxon>Poales</taxon>
        <taxon>Poaceae</taxon>
        <taxon>BOP clade</taxon>
        <taxon>Oryzoideae</taxon>
        <taxon>Oryzeae</taxon>
        <taxon>Oryzinae</taxon>
        <taxon>Oryza</taxon>
        <taxon>Oryza sativa</taxon>
    </lineage>
</organism>